<evidence type="ECO:0000256" key="1">
    <source>
        <dbReference type="SAM" id="SignalP"/>
    </source>
</evidence>
<evidence type="ECO:0000259" key="2">
    <source>
        <dbReference type="Pfam" id="PF13550"/>
    </source>
</evidence>
<keyword evidence="1" id="KW-0732">Signal</keyword>
<organism evidence="3 4">
    <name type="scientific">Haematobacter massiliensis</name>
    <dbReference type="NCBI Taxonomy" id="195105"/>
    <lineage>
        <taxon>Bacteria</taxon>
        <taxon>Pseudomonadati</taxon>
        <taxon>Pseudomonadota</taxon>
        <taxon>Alphaproteobacteria</taxon>
        <taxon>Rhodobacterales</taxon>
        <taxon>Paracoccaceae</taxon>
        <taxon>Haematobacter</taxon>
    </lineage>
</organism>
<proteinExistence type="predicted"/>
<accession>A0A086Y8T1</accession>
<comment type="caution">
    <text evidence="3">The sequence shown here is derived from an EMBL/GenBank/DDBJ whole genome shotgun (WGS) entry which is preliminary data.</text>
</comment>
<evidence type="ECO:0000313" key="3">
    <source>
        <dbReference type="EMBL" id="KFI30681.1"/>
    </source>
</evidence>
<name>A0A086Y8T1_9RHOB</name>
<dbReference type="InterPro" id="IPR032876">
    <property type="entry name" value="J_dom"/>
</dbReference>
<reference evidence="3 4" key="1">
    <citation type="submission" date="2014-03" db="EMBL/GenBank/DDBJ databases">
        <title>Genome of Haematobacter massiliensis CCUG 47968.</title>
        <authorList>
            <person name="Wang D."/>
            <person name="Wang G."/>
        </authorList>
    </citation>
    <scope>NUCLEOTIDE SEQUENCE [LARGE SCALE GENOMIC DNA]</scope>
    <source>
        <strain evidence="3 4">CCUG 47968</strain>
    </source>
</reference>
<feature type="domain" description="Tip attachment protein J" evidence="2">
    <location>
        <begin position="328"/>
        <end position="493"/>
    </location>
</feature>
<keyword evidence="4" id="KW-1185">Reference proteome</keyword>
<feature type="signal peptide" evidence="1">
    <location>
        <begin position="1"/>
        <end position="21"/>
    </location>
</feature>
<dbReference type="RefSeq" id="WP_035708896.1">
    <property type="nucleotide sequence ID" value="NZ_CP035510.1"/>
</dbReference>
<dbReference type="STRING" id="195105.CN97_12640"/>
<feature type="chain" id="PRO_5001817547" description="Tip attachment protein J domain-containing protein" evidence="1">
    <location>
        <begin position="22"/>
        <end position="1030"/>
    </location>
</feature>
<dbReference type="Proteomes" id="UP000028826">
    <property type="component" value="Unassembled WGS sequence"/>
</dbReference>
<dbReference type="EMBL" id="JGYG01000003">
    <property type="protein sequence ID" value="KFI30681.1"/>
    <property type="molecule type" value="Genomic_DNA"/>
</dbReference>
<gene>
    <name evidence="3" type="ORF">CN97_12640</name>
</gene>
<protein>
    <recommendedName>
        <fullName evidence="2">Tip attachment protein J domain-containing protein</fullName>
    </recommendedName>
</protein>
<evidence type="ECO:0000313" key="4">
    <source>
        <dbReference type="Proteomes" id="UP000028826"/>
    </source>
</evidence>
<sequence>MRRLLLATTLLAGLWAAPAAADPVSFALLANGASFWSAFGATIGSVALRLGAVVGASLLSQKLAARKAVGSGGVKLQTTVGGITPQTFVMGRYATAGQLAAPLMTGATTPGHTPNPVLFYIMALGCRPGQTVRRVIINDDYAELGEEMINRAGLGEVLPVLGKYSDAAFLRHYDGSQTVVDPVLSQHFGTAANRPWGSDRIGHGIPYAVAMFKFDARVWSGQPSIRFEVDGAPLYDPRFDSTMGGSGPQRWSDQATWAQTANLAVMIYNLLRGIRLPDGNIYGGSAAAEDLPLANWFAAMNACDALVDLEAGGSEPAYHGGTEVSVDEDPADVIERLLAGCDGQLVEAGGVWRIRIGPPALPVLFLTETDDILVTSAQTLDQFPGDADLYNGIQAAYVDPAALWAEKDAPPRYNAAWEAEDGQRRVAELQLPVVTSATQAQRLMEANLADNRRFRVINITLGPYASMLEPLDSIAWTSGVEGYTGKVFEVTRVDEDLGTATVTITARERDQSDYNWSPSQELPVIPSDPGTGPVVVQAVPGWTVAAITYRDSAGRARRPAIQMGWTPEGAVDAKGIRWEIHMVGTAEIISGPLVAMEAGGAIVMDGILPNATYEVRARIEADRQTMWTSPVTVTTPDVRLSELDITYGEGVVEEVNEFVDGYTQWLKDSTRDLLESTRRNVFRDIDADTAAYTARQKIRREVTQTAEGVTASYREEITAATGPGSALAQQLTELNATVAGKASATALNALTTRVTTAEGDIDATAQALTDLAVVVNGKASSTAVSALQTQVTQQGSDITANANAITALDVAVGRMSASALFRAYTVANAGGSLSRIALQAAASSGEANSARSAAIFLEAMSGGLSRVAIVADQFVVINGSAREAPFIVENGVLKAKALLVDELVVRGNIVTGAVTQATTISASTPLALSDNDVALQLDLGTVPEDETLTAQTNFVWTGNNTRLSLNWWFLEDGLWLLGDTVDSFGGKSGARTGFMTLLIPGGGQRRVMLTAKSNGISITTRRLTVKVPKR</sequence>
<dbReference type="AlphaFoldDB" id="A0A086Y8T1"/>
<dbReference type="eggNOG" id="COG4733">
    <property type="taxonomic scope" value="Bacteria"/>
</dbReference>
<dbReference type="Pfam" id="PF13550">
    <property type="entry name" value="Phage-tail_3"/>
    <property type="match status" value="1"/>
</dbReference>